<name>A0ABY4BZT0_9MICO</name>
<keyword evidence="5 7" id="KW-0472">Membrane</keyword>
<comment type="similarity">
    <text evidence="6">Belongs to the ABC-4 integral membrane protein family.</text>
</comment>
<dbReference type="Pfam" id="PF12704">
    <property type="entry name" value="MacB_PCD"/>
    <property type="match status" value="1"/>
</dbReference>
<dbReference type="InterPro" id="IPR003838">
    <property type="entry name" value="ABC3_permease_C"/>
</dbReference>
<dbReference type="RefSeq" id="WP_243556797.1">
    <property type="nucleotide sequence ID" value="NZ_CP094528.1"/>
</dbReference>
<evidence type="ECO:0000256" key="4">
    <source>
        <dbReference type="ARBA" id="ARBA00022989"/>
    </source>
</evidence>
<keyword evidence="3 7" id="KW-0812">Transmembrane</keyword>
<evidence type="ECO:0000256" key="5">
    <source>
        <dbReference type="ARBA" id="ARBA00023136"/>
    </source>
</evidence>
<accession>A0ABY4BZT0</accession>
<evidence type="ECO:0000256" key="2">
    <source>
        <dbReference type="ARBA" id="ARBA00022475"/>
    </source>
</evidence>
<dbReference type="InterPro" id="IPR025857">
    <property type="entry name" value="MacB_PCD"/>
</dbReference>
<keyword evidence="2" id="KW-1003">Cell membrane</keyword>
<evidence type="ECO:0000313" key="11">
    <source>
        <dbReference type="Proteomes" id="UP000832097"/>
    </source>
</evidence>
<sequence>MIGWLGRTATGMVSTVVEAMEELRIHRGRVLLSLIGVALAVCALASVVAAGAIAEQSGREMQERSSGRPATVQFQPMVAGPVDPAVAQAAWQRALGRHDVGYATRNGWGRLDAQFADGVVPLDLVVVDPDFGEMHRVRLAEGNWFVDRDADRLAPALVVNEAFWNRLGRPPLETHPTTPLVGTATPATAVIIGVTPSRGEWDTTPQAYVLADAYLALASETADPMTGTFQPSYEAWLPPEQADELTESLKQAFAAELGGEATVESWRTDYAAYDGDPYLPLKLVIAGVAVVILLLGALGLLTIALVTVRTRIREIGIRRSFGATAGRVFFSVLMETMVGTFVAGVVGVGISIAVLRSPLPAMLLGSELDDMPGFPVEAAVIGVGAAVAVGALAGLLPALAAVRVRVIDAIRF</sequence>
<protein>
    <submittedName>
        <fullName evidence="10">ABC transporter permease</fullName>
    </submittedName>
</protein>
<feature type="transmembrane region" description="Helical" evidence="7">
    <location>
        <begin position="283"/>
        <end position="308"/>
    </location>
</feature>
<evidence type="ECO:0000256" key="1">
    <source>
        <dbReference type="ARBA" id="ARBA00004651"/>
    </source>
</evidence>
<feature type="transmembrane region" description="Helical" evidence="7">
    <location>
        <begin position="30"/>
        <end position="54"/>
    </location>
</feature>
<gene>
    <name evidence="10" type="ORF">MTO99_02875</name>
</gene>
<feature type="domain" description="ABC3 transporter permease C-terminal" evidence="8">
    <location>
        <begin position="288"/>
        <end position="403"/>
    </location>
</feature>
<reference evidence="10 11" key="1">
    <citation type="submission" date="2022-03" db="EMBL/GenBank/DDBJ databases">
        <title>Mucilaginibacter sp. isolated from the gut of Protaetia brevitarsis seulensis larvae.</title>
        <authorList>
            <person name="Won M."/>
            <person name="Kim S.-J."/>
            <person name="Kwon S.-W."/>
        </authorList>
    </citation>
    <scope>NUCLEOTIDE SEQUENCE [LARGE SCALE GENOMIC DNA]</scope>
    <source>
        <strain evidence="10 11">CFWR-12</strain>
    </source>
</reference>
<feature type="domain" description="MacB-like periplasmic core" evidence="9">
    <location>
        <begin position="31"/>
        <end position="214"/>
    </location>
</feature>
<evidence type="ECO:0000259" key="9">
    <source>
        <dbReference type="Pfam" id="PF12704"/>
    </source>
</evidence>
<organism evidence="10 11">
    <name type="scientific">Agromyces larvae</name>
    <dbReference type="NCBI Taxonomy" id="2929802"/>
    <lineage>
        <taxon>Bacteria</taxon>
        <taxon>Bacillati</taxon>
        <taxon>Actinomycetota</taxon>
        <taxon>Actinomycetes</taxon>
        <taxon>Micrococcales</taxon>
        <taxon>Microbacteriaceae</taxon>
        <taxon>Agromyces</taxon>
    </lineage>
</organism>
<feature type="transmembrane region" description="Helical" evidence="7">
    <location>
        <begin position="328"/>
        <end position="354"/>
    </location>
</feature>
<dbReference type="EMBL" id="CP094528">
    <property type="protein sequence ID" value="UOE44750.1"/>
    <property type="molecule type" value="Genomic_DNA"/>
</dbReference>
<evidence type="ECO:0000256" key="6">
    <source>
        <dbReference type="ARBA" id="ARBA00038076"/>
    </source>
</evidence>
<evidence type="ECO:0000259" key="8">
    <source>
        <dbReference type="Pfam" id="PF02687"/>
    </source>
</evidence>
<dbReference type="PANTHER" id="PTHR30572">
    <property type="entry name" value="MEMBRANE COMPONENT OF TRANSPORTER-RELATED"/>
    <property type="match status" value="1"/>
</dbReference>
<feature type="transmembrane region" description="Helical" evidence="7">
    <location>
        <begin position="374"/>
        <end position="402"/>
    </location>
</feature>
<keyword evidence="11" id="KW-1185">Reference proteome</keyword>
<proteinExistence type="inferred from homology"/>
<dbReference type="Pfam" id="PF02687">
    <property type="entry name" value="FtsX"/>
    <property type="match status" value="1"/>
</dbReference>
<comment type="subcellular location">
    <subcellularLocation>
        <location evidence="1">Cell membrane</location>
        <topology evidence="1">Multi-pass membrane protein</topology>
    </subcellularLocation>
</comment>
<evidence type="ECO:0000256" key="3">
    <source>
        <dbReference type="ARBA" id="ARBA00022692"/>
    </source>
</evidence>
<dbReference type="PANTHER" id="PTHR30572:SF4">
    <property type="entry name" value="ABC TRANSPORTER PERMEASE YTRF"/>
    <property type="match status" value="1"/>
</dbReference>
<evidence type="ECO:0000256" key="7">
    <source>
        <dbReference type="SAM" id="Phobius"/>
    </source>
</evidence>
<keyword evidence="4 7" id="KW-1133">Transmembrane helix</keyword>
<evidence type="ECO:0000313" key="10">
    <source>
        <dbReference type="EMBL" id="UOE44750.1"/>
    </source>
</evidence>
<dbReference type="InterPro" id="IPR050250">
    <property type="entry name" value="Macrolide_Exporter_MacB"/>
</dbReference>
<dbReference type="Proteomes" id="UP000832097">
    <property type="component" value="Chromosome"/>
</dbReference>